<reference evidence="4 5" key="1">
    <citation type="submission" date="2018-07" db="EMBL/GenBank/DDBJ databases">
        <title>Genome sequences of Haloplanus sp. CBA1112.</title>
        <authorList>
            <person name="Kim Y.B."/>
            <person name="Roh S.W."/>
        </authorList>
    </citation>
    <scope>NUCLEOTIDE SEQUENCE [LARGE SCALE GENOMIC DNA]</scope>
    <source>
        <strain evidence="4 5">CBA1112</strain>
    </source>
</reference>
<dbReference type="GeneID" id="37287172"/>
<dbReference type="AlphaFoldDB" id="A0A345E381"/>
<keyword evidence="6" id="KW-1185">Reference proteome</keyword>
<sequence length="76" mass="8685">MPSKTISVKEETYERLSRSKGEGESFSDVIDRLLRTEDDHPLYHLVGALDESDAERLRERARGFREDVDGRMSADG</sequence>
<evidence type="ECO:0000313" key="5">
    <source>
        <dbReference type="Proteomes" id="UP000252985"/>
    </source>
</evidence>
<dbReference type="KEGG" id="haq:DU484_09300"/>
<organism evidence="3 6">
    <name type="scientific">Haloplanus rubicundus</name>
    <dbReference type="NCBI Taxonomy" id="1547898"/>
    <lineage>
        <taxon>Archaea</taxon>
        <taxon>Methanobacteriati</taxon>
        <taxon>Methanobacteriota</taxon>
        <taxon>Stenosarchaea group</taxon>
        <taxon>Halobacteria</taxon>
        <taxon>Halobacteriales</taxon>
        <taxon>Haloferacaceae</taxon>
        <taxon>Haloplanus</taxon>
    </lineage>
</organism>
<keyword evidence="1" id="KW-1277">Toxin-antitoxin system</keyword>
<dbReference type="RefSeq" id="WP_114585791.1">
    <property type="nucleotide sequence ID" value="NZ_CP031148.1"/>
</dbReference>
<accession>A0A345ECV6</accession>
<accession>A0A345E381</accession>
<dbReference type="Pfam" id="PF02697">
    <property type="entry name" value="VAPB_antitox"/>
    <property type="match status" value="1"/>
</dbReference>
<name>A0A345E381_9EURY</name>
<reference evidence="3 6" key="2">
    <citation type="submission" date="2018-07" db="EMBL/GenBank/DDBJ databases">
        <title>Genome sequences of Haloplanus sp. CBA1113.</title>
        <authorList>
            <person name="Kim Y.B."/>
            <person name="Roh S.W."/>
        </authorList>
    </citation>
    <scope>NUCLEOTIDE SEQUENCE [LARGE SCALE GENOMIC DNA]</scope>
    <source>
        <strain evidence="3 6">CBA1113</strain>
    </source>
</reference>
<dbReference type="Proteomes" id="UP000252985">
    <property type="component" value="Chromosome"/>
</dbReference>
<protein>
    <recommendedName>
        <fullName evidence="7">Antitoxin</fullName>
    </recommendedName>
</protein>
<dbReference type="OrthoDB" id="9187at2157"/>
<dbReference type="Proteomes" id="UP000253273">
    <property type="component" value="Chromosome"/>
</dbReference>
<evidence type="ECO:0008006" key="7">
    <source>
        <dbReference type="Google" id="ProtNLM"/>
    </source>
</evidence>
<evidence type="ECO:0000313" key="3">
    <source>
        <dbReference type="EMBL" id="AXG06653.1"/>
    </source>
</evidence>
<evidence type="ECO:0000313" key="6">
    <source>
        <dbReference type="Proteomes" id="UP000253273"/>
    </source>
</evidence>
<evidence type="ECO:0000313" key="4">
    <source>
        <dbReference type="EMBL" id="AXG10028.1"/>
    </source>
</evidence>
<dbReference type="EMBL" id="CP031150">
    <property type="protein sequence ID" value="AXG06653.1"/>
    <property type="molecule type" value="Genomic_DNA"/>
</dbReference>
<dbReference type="InterPro" id="IPR003847">
    <property type="entry name" value="Put_antitoxin"/>
</dbReference>
<feature type="compositionally biased region" description="Basic and acidic residues" evidence="2">
    <location>
        <begin position="7"/>
        <end position="25"/>
    </location>
</feature>
<dbReference type="KEGG" id="haj:DU500_09550"/>
<dbReference type="EMBL" id="CP031148">
    <property type="protein sequence ID" value="AXG10028.1"/>
    <property type="molecule type" value="Genomic_DNA"/>
</dbReference>
<proteinExistence type="predicted"/>
<evidence type="ECO:0000256" key="2">
    <source>
        <dbReference type="SAM" id="MobiDB-lite"/>
    </source>
</evidence>
<evidence type="ECO:0000256" key="1">
    <source>
        <dbReference type="ARBA" id="ARBA00022649"/>
    </source>
</evidence>
<feature type="region of interest" description="Disordered" evidence="2">
    <location>
        <begin position="1"/>
        <end position="25"/>
    </location>
</feature>
<gene>
    <name evidence="4" type="ORF">DU484_09300</name>
    <name evidence="3" type="ORF">DU500_09550</name>
</gene>